<keyword evidence="3" id="KW-1185">Reference proteome</keyword>
<evidence type="ECO:0000256" key="1">
    <source>
        <dbReference type="SAM" id="Phobius"/>
    </source>
</evidence>
<dbReference type="RefSeq" id="WP_221600494.1">
    <property type="nucleotide sequence ID" value="NZ_JAIGNU010000001.1"/>
</dbReference>
<evidence type="ECO:0000313" key="2">
    <source>
        <dbReference type="EMBL" id="MBX7500329.1"/>
    </source>
</evidence>
<name>A0ABS7JRQ8_9SPHN</name>
<proteinExistence type="predicted"/>
<keyword evidence="1" id="KW-0812">Transmembrane</keyword>
<gene>
    <name evidence="2" type="ORF">K3181_02570</name>
</gene>
<keyword evidence="1" id="KW-0472">Membrane</keyword>
<accession>A0ABS7JRQ8</accession>
<evidence type="ECO:0000313" key="3">
    <source>
        <dbReference type="Proteomes" id="UP000782554"/>
    </source>
</evidence>
<feature type="transmembrane region" description="Helical" evidence="1">
    <location>
        <begin position="42"/>
        <end position="63"/>
    </location>
</feature>
<keyword evidence="1" id="KW-1133">Transmembrane helix</keyword>
<dbReference type="Proteomes" id="UP000782554">
    <property type="component" value="Unassembled WGS sequence"/>
</dbReference>
<comment type="caution">
    <text evidence="2">The sequence shown here is derived from an EMBL/GenBank/DDBJ whole genome shotgun (WGS) entry which is preliminary data.</text>
</comment>
<sequence>MLRKVQRLFVIKTRVEAYLIIFALALGAMTRGAHYTLQYPGVGGYLLFAATGGAVFLGGAKILDALRYEREGKNVEAEKLQGAASE</sequence>
<reference evidence="2 3" key="1">
    <citation type="submission" date="2021-08" db="EMBL/GenBank/DDBJ databases">
        <title>Comparative Genomics Analysis of the Genus Qipengyuania Reveals Extensive Genetic Diversity and Metabolic Versatility, Including the Description of Fifteen Novel Species.</title>
        <authorList>
            <person name="Liu Y."/>
        </authorList>
    </citation>
    <scope>NUCLEOTIDE SEQUENCE [LARGE SCALE GENOMIC DNA]</scope>
    <source>
        <strain evidence="2 3">YG27</strain>
    </source>
</reference>
<protein>
    <submittedName>
        <fullName evidence="2">Uncharacterized protein</fullName>
    </submittedName>
</protein>
<organism evidence="2 3">
    <name type="scientific">Qipengyuania mesophila</name>
    <dbReference type="NCBI Taxonomy" id="2867246"/>
    <lineage>
        <taxon>Bacteria</taxon>
        <taxon>Pseudomonadati</taxon>
        <taxon>Pseudomonadota</taxon>
        <taxon>Alphaproteobacteria</taxon>
        <taxon>Sphingomonadales</taxon>
        <taxon>Erythrobacteraceae</taxon>
        <taxon>Qipengyuania</taxon>
    </lineage>
</organism>
<dbReference type="EMBL" id="JAIGNU010000001">
    <property type="protein sequence ID" value="MBX7500329.1"/>
    <property type="molecule type" value="Genomic_DNA"/>
</dbReference>